<dbReference type="SUPFAM" id="SSF54001">
    <property type="entry name" value="Cysteine proteinases"/>
    <property type="match status" value="1"/>
</dbReference>
<comment type="similarity">
    <text evidence="1">Belongs to the peptidase C40 family.</text>
</comment>
<dbReference type="OrthoDB" id="9813118at2"/>
<keyword evidence="4" id="KW-0788">Thiol protease</keyword>
<proteinExistence type="inferred from homology"/>
<evidence type="ECO:0000259" key="6">
    <source>
        <dbReference type="PROSITE" id="PS51935"/>
    </source>
</evidence>
<evidence type="ECO:0000313" key="8">
    <source>
        <dbReference type="Proteomes" id="UP000267798"/>
    </source>
</evidence>
<evidence type="ECO:0000256" key="3">
    <source>
        <dbReference type="ARBA" id="ARBA00022801"/>
    </source>
</evidence>
<dbReference type="PANTHER" id="PTHR47053">
    <property type="entry name" value="MUREIN DD-ENDOPEPTIDASE MEPH-RELATED"/>
    <property type="match status" value="1"/>
</dbReference>
<keyword evidence="3" id="KW-0378">Hydrolase</keyword>
<keyword evidence="2" id="KW-0645">Protease</keyword>
<dbReference type="PROSITE" id="PS51935">
    <property type="entry name" value="NLPC_P60"/>
    <property type="match status" value="1"/>
</dbReference>
<dbReference type="RefSeq" id="WP_120114242.1">
    <property type="nucleotide sequence ID" value="NZ_QXQB01000008.1"/>
</dbReference>
<feature type="signal peptide" evidence="5">
    <location>
        <begin position="1"/>
        <end position="25"/>
    </location>
</feature>
<dbReference type="Proteomes" id="UP000267798">
    <property type="component" value="Unassembled WGS sequence"/>
</dbReference>
<comment type="caution">
    <text evidence="7">The sequence shown here is derived from an EMBL/GenBank/DDBJ whole genome shotgun (WGS) entry which is preliminary data.</text>
</comment>
<dbReference type="Pfam" id="PF00877">
    <property type="entry name" value="NLPC_P60"/>
    <property type="match status" value="1"/>
</dbReference>
<gene>
    <name evidence="7" type="ORF">D3P09_25370</name>
</gene>
<dbReference type="InterPro" id="IPR000064">
    <property type="entry name" value="NLP_P60_dom"/>
</dbReference>
<organism evidence="7 8">
    <name type="scientific">Paenibacillus pinisoli</name>
    <dbReference type="NCBI Taxonomy" id="1276110"/>
    <lineage>
        <taxon>Bacteria</taxon>
        <taxon>Bacillati</taxon>
        <taxon>Bacillota</taxon>
        <taxon>Bacilli</taxon>
        <taxon>Bacillales</taxon>
        <taxon>Paenibacillaceae</taxon>
        <taxon>Paenibacillus</taxon>
    </lineage>
</organism>
<dbReference type="Gene3D" id="3.90.1720.10">
    <property type="entry name" value="endopeptidase domain like (from Nostoc punctiforme)"/>
    <property type="match status" value="1"/>
</dbReference>
<evidence type="ECO:0000256" key="1">
    <source>
        <dbReference type="ARBA" id="ARBA00007074"/>
    </source>
</evidence>
<evidence type="ECO:0000313" key="7">
    <source>
        <dbReference type="EMBL" id="RJX36847.1"/>
    </source>
</evidence>
<evidence type="ECO:0000256" key="5">
    <source>
        <dbReference type="SAM" id="SignalP"/>
    </source>
</evidence>
<dbReference type="AlphaFoldDB" id="A0A3A6P9Q0"/>
<evidence type="ECO:0000256" key="2">
    <source>
        <dbReference type="ARBA" id="ARBA00022670"/>
    </source>
</evidence>
<dbReference type="InterPro" id="IPR038765">
    <property type="entry name" value="Papain-like_cys_pep_sf"/>
</dbReference>
<name>A0A3A6P9Q0_9BACL</name>
<evidence type="ECO:0000256" key="4">
    <source>
        <dbReference type="ARBA" id="ARBA00022807"/>
    </source>
</evidence>
<dbReference type="GO" id="GO:0006508">
    <property type="term" value="P:proteolysis"/>
    <property type="evidence" value="ECO:0007669"/>
    <property type="project" value="UniProtKB-KW"/>
</dbReference>
<keyword evidence="8" id="KW-1185">Reference proteome</keyword>
<reference evidence="7 8" key="1">
    <citation type="submission" date="2018-09" db="EMBL/GenBank/DDBJ databases">
        <title>Paenibacillus aracenensis nov. sp. isolated from a cave in southern Spain.</title>
        <authorList>
            <person name="Jurado V."/>
            <person name="Gutierrez-Patricio S."/>
            <person name="Gonzalez-Pimentel J.L."/>
            <person name="Miller A.Z."/>
            <person name="Laiz L."/>
            <person name="Saiz-Jimenez C."/>
        </authorList>
    </citation>
    <scope>NUCLEOTIDE SEQUENCE [LARGE SCALE GENOMIC DNA]</scope>
    <source>
        <strain evidence="7 8">JCM 19203</strain>
    </source>
</reference>
<dbReference type="PANTHER" id="PTHR47053:SF1">
    <property type="entry name" value="MUREIN DD-ENDOPEPTIDASE MEPH-RELATED"/>
    <property type="match status" value="1"/>
</dbReference>
<feature type="domain" description="NlpC/P60" evidence="6">
    <location>
        <begin position="24"/>
        <end position="148"/>
    </location>
</feature>
<keyword evidence="5" id="KW-0732">Signal</keyword>
<sequence length="163" mass="17439">MKKKVSIILAGLVLMLAFQAGSAFASASKMDGFIDELIGTRYSYGGTTTKGFDCSGFTSYVFNKMGIDLPRRSSDQAGAGTKVAKADLQPGDLVFFDTSGKNNGGISHVGIYVGDGNFAHASTSKGVIIEKLDSSYYKPRYVTAARVMDESQFEKFVVAAEKK</sequence>
<dbReference type="EMBL" id="QXQB01000008">
    <property type="protein sequence ID" value="RJX36847.1"/>
    <property type="molecule type" value="Genomic_DNA"/>
</dbReference>
<accession>A0A3A6P9Q0</accession>
<feature type="chain" id="PRO_5017446372" evidence="5">
    <location>
        <begin position="26"/>
        <end position="163"/>
    </location>
</feature>
<protein>
    <submittedName>
        <fullName evidence="7">NlpC/P60 family protein</fullName>
    </submittedName>
</protein>
<dbReference type="GO" id="GO:0008234">
    <property type="term" value="F:cysteine-type peptidase activity"/>
    <property type="evidence" value="ECO:0007669"/>
    <property type="project" value="UniProtKB-KW"/>
</dbReference>
<dbReference type="InterPro" id="IPR051202">
    <property type="entry name" value="Peptidase_C40"/>
</dbReference>